<keyword evidence="3" id="KW-1185">Reference proteome</keyword>
<dbReference type="Proteomes" id="UP000199448">
    <property type="component" value="Unassembled WGS sequence"/>
</dbReference>
<gene>
    <name evidence="2" type="ORF">SAMN04488034_11010</name>
</gene>
<keyword evidence="1" id="KW-1133">Transmembrane helix</keyword>
<evidence type="ECO:0000313" key="2">
    <source>
        <dbReference type="EMBL" id="SEF09950.1"/>
    </source>
</evidence>
<name>A0A1H5P896_9FLAO</name>
<keyword evidence="1" id="KW-0472">Membrane</keyword>
<accession>A0A1H5P896</accession>
<dbReference type="EMBL" id="FNUG01000010">
    <property type="protein sequence ID" value="SEF09950.1"/>
    <property type="molecule type" value="Genomic_DNA"/>
</dbReference>
<sequence length="46" mass="5315">MKETMYRILSSTWARQILILLIMAAAGAFLLSRLPYFLAALWENLN</sequence>
<proteinExistence type="predicted"/>
<evidence type="ECO:0000313" key="3">
    <source>
        <dbReference type="Proteomes" id="UP000199448"/>
    </source>
</evidence>
<reference evidence="2 3" key="1">
    <citation type="submission" date="2016-10" db="EMBL/GenBank/DDBJ databases">
        <authorList>
            <person name="de Groot N.N."/>
        </authorList>
    </citation>
    <scope>NUCLEOTIDE SEQUENCE [LARGE SCALE GENOMIC DNA]</scope>
    <source>
        <strain evidence="2 3">DSM 23553</strain>
    </source>
</reference>
<organism evidence="2 3">
    <name type="scientific">Salinimicrobium catena</name>
    <dbReference type="NCBI Taxonomy" id="390640"/>
    <lineage>
        <taxon>Bacteria</taxon>
        <taxon>Pseudomonadati</taxon>
        <taxon>Bacteroidota</taxon>
        <taxon>Flavobacteriia</taxon>
        <taxon>Flavobacteriales</taxon>
        <taxon>Flavobacteriaceae</taxon>
        <taxon>Salinimicrobium</taxon>
    </lineage>
</organism>
<keyword evidence="1" id="KW-0812">Transmembrane</keyword>
<evidence type="ECO:0000256" key="1">
    <source>
        <dbReference type="SAM" id="Phobius"/>
    </source>
</evidence>
<dbReference type="AlphaFoldDB" id="A0A1H5P896"/>
<feature type="transmembrane region" description="Helical" evidence="1">
    <location>
        <begin position="12"/>
        <end position="31"/>
    </location>
</feature>
<protein>
    <submittedName>
        <fullName evidence="2">Uncharacterized protein</fullName>
    </submittedName>
</protein>